<organism evidence="1 2">
    <name type="scientific">Pterulicium gracile</name>
    <dbReference type="NCBI Taxonomy" id="1884261"/>
    <lineage>
        <taxon>Eukaryota</taxon>
        <taxon>Fungi</taxon>
        <taxon>Dikarya</taxon>
        <taxon>Basidiomycota</taxon>
        <taxon>Agaricomycotina</taxon>
        <taxon>Agaricomycetes</taxon>
        <taxon>Agaricomycetidae</taxon>
        <taxon>Agaricales</taxon>
        <taxon>Pleurotineae</taxon>
        <taxon>Pterulaceae</taxon>
        <taxon>Pterulicium</taxon>
    </lineage>
</organism>
<reference evidence="1 2" key="1">
    <citation type="journal article" date="2019" name="Nat. Ecol. Evol.">
        <title>Megaphylogeny resolves global patterns of mushroom evolution.</title>
        <authorList>
            <person name="Varga T."/>
            <person name="Krizsan K."/>
            <person name="Foldi C."/>
            <person name="Dima B."/>
            <person name="Sanchez-Garcia M."/>
            <person name="Sanchez-Ramirez S."/>
            <person name="Szollosi G.J."/>
            <person name="Szarkandi J.G."/>
            <person name="Papp V."/>
            <person name="Albert L."/>
            <person name="Andreopoulos W."/>
            <person name="Angelini C."/>
            <person name="Antonin V."/>
            <person name="Barry K.W."/>
            <person name="Bougher N.L."/>
            <person name="Buchanan P."/>
            <person name="Buyck B."/>
            <person name="Bense V."/>
            <person name="Catcheside P."/>
            <person name="Chovatia M."/>
            <person name="Cooper J."/>
            <person name="Damon W."/>
            <person name="Desjardin D."/>
            <person name="Finy P."/>
            <person name="Geml J."/>
            <person name="Haridas S."/>
            <person name="Hughes K."/>
            <person name="Justo A."/>
            <person name="Karasinski D."/>
            <person name="Kautmanova I."/>
            <person name="Kiss B."/>
            <person name="Kocsube S."/>
            <person name="Kotiranta H."/>
            <person name="LaButti K.M."/>
            <person name="Lechner B.E."/>
            <person name="Liimatainen K."/>
            <person name="Lipzen A."/>
            <person name="Lukacs Z."/>
            <person name="Mihaltcheva S."/>
            <person name="Morgado L.N."/>
            <person name="Niskanen T."/>
            <person name="Noordeloos M.E."/>
            <person name="Ohm R.A."/>
            <person name="Ortiz-Santana B."/>
            <person name="Ovrebo C."/>
            <person name="Racz N."/>
            <person name="Riley R."/>
            <person name="Savchenko A."/>
            <person name="Shiryaev A."/>
            <person name="Soop K."/>
            <person name="Spirin V."/>
            <person name="Szebenyi C."/>
            <person name="Tomsovsky M."/>
            <person name="Tulloss R.E."/>
            <person name="Uehling J."/>
            <person name="Grigoriev I.V."/>
            <person name="Vagvolgyi C."/>
            <person name="Papp T."/>
            <person name="Martin F.M."/>
            <person name="Miettinen O."/>
            <person name="Hibbett D.S."/>
            <person name="Nagy L.G."/>
        </authorList>
    </citation>
    <scope>NUCLEOTIDE SEQUENCE [LARGE SCALE GENOMIC DNA]</scope>
    <source>
        <strain evidence="1 2">CBS 309.79</strain>
    </source>
</reference>
<keyword evidence="2" id="KW-1185">Reference proteome</keyword>
<evidence type="ECO:0000313" key="2">
    <source>
        <dbReference type="Proteomes" id="UP000305067"/>
    </source>
</evidence>
<proteinExistence type="predicted"/>
<name>A0A5C3QDC1_9AGAR</name>
<gene>
    <name evidence="1" type="ORF">BDV98DRAFT_583685</name>
</gene>
<evidence type="ECO:0000313" key="1">
    <source>
        <dbReference type="EMBL" id="TFL00053.1"/>
    </source>
</evidence>
<protein>
    <submittedName>
        <fullName evidence="1">Uncharacterized protein</fullName>
    </submittedName>
</protein>
<dbReference type="AlphaFoldDB" id="A0A5C3QDC1"/>
<dbReference type="EMBL" id="ML178830">
    <property type="protein sequence ID" value="TFL00053.1"/>
    <property type="molecule type" value="Genomic_DNA"/>
</dbReference>
<accession>A0A5C3QDC1</accession>
<sequence length="536" mass="60729">MSTARTNEMHHQQCSHEKIDSEPPIEDLMKGAIALADRTLSEAILYTRKSTNHPLINTFHDCGQENKTAKDRFHSFIEVLADDYTNLLLPELRKLSRMKSSNPNYEWLTMFISLSIGQKQQQEALKASIAWFVKTRFPVFVRLITAMVTQTGASPSPMSDYPAAAHAPGFRCCGTTPYLPRLLNMVIGNMSEYPARSHNFFLRAIDDYTQLLLAAISSPGYGRAACSRNGLMMYWKTHMHCTRRPQSARRRRIYLAIPEKAGSRWQDHLARARIPRLQNPPRSSRRFPTTYGDETALLNFGAPNPPLAKIVSPMLWLSIRFLHVNLRLRFLSISAGSPVCQRASWSSGDHPHHAICKNVGALTSSWCIKYAQTWEDVVAEVTCRPEERRFEAEEREIDHLSARILALVGVLLQLSLSIRVTIPSMAYSTLHMTEDKMRFDMRVFILLSLPPVRRTAADHLDVRGYASLPGVYLKYSLPASKYSANRPPSTLLNTSSHSMHTSVIMLQIDSRKKSMYSDLSPPNHAFPAPDLHHPIH</sequence>
<dbReference type="Proteomes" id="UP000305067">
    <property type="component" value="Unassembled WGS sequence"/>
</dbReference>